<comment type="caution">
    <text evidence="1">The sequence shown here is derived from an EMBL/GenBank/DDBJ whole genome shotgun (WGS) entry which is preliminary data.</text>
</comment>
<sequence length="272" mass="31239">MNVAAWNVRGFNDPSKHREVTCFISSNNISLLGILESRVRHPNLDQLLRSINNYLKCYSNHSVATLRRILVIWDPSLINFIPIFVNDQAIHGKVLLSNNFYVFVSFVYGVCDSNTRRSLWVDLIHCAAEFKDQPWVILGDFNVSRFGKEHNSSNRVTKAMTEFNNTMRTVELDDLKGTGFKFTWSNMRRGSEAIMKKLDRTLGNWQWFNLLGDTYARSMLRGSRIIPQSLYSLCRGSFAAANLLNFLILGPKMRIFFKLSNRSGIRCTLAPL</sequence>
<dbReference type="Gene3D" id="3.60.10.10">
    <property type="entry name" value="Endonuclease/exonuclease/phosphatase"/>
    <property type="match status" value="1"/>
</dbReference>
<dbReference type="InterPro" id="IPR036691">
    <property type="entry name" value="Endo/exonu/phosph_ase_sf"/>
</dbReference>
<dbReference type="PANTHER" id="PTHR33710:SF71">
    <property type="entry name" value="ENDONUCLEASE_EXONUCLEASE_PHOSPHATASE DOMAIN-CONTAINING PROTEIN"/>
    <property type="match status" value="1"/>
</dbReference>
<dbReference type="Proteomes" id="UP000187406">
    <property type="component" value="Unassembled WGS sequence"/>
</dbReference>
<dbReference type="OrthoDB" id="1113909at2759"/>
<dbReference type="EMBL" id="BDDD01001857">
    <property type="protein sequence ID" value="GAV78745.1"/>
    <property type="molecule type" value="Genomic_DNA"/>
</dbReference>
<reference evidence="2" key="1">
    <citation type="submission" date="2016-04" db="EMBL/GenBank/DDBJ databases">
        <title>Cephalotus genome sequencing.</title>
        <authorList>
            <person name="Fukushima K."/>
            <person name="Hasebe M."/>
            <person name="Fang X."/>
        </authorList>
    </citation>
    <scope>NUCLEOTIDE SEQUENCE [LARGE SCALE GENOMIC DNA]</scope>
    <source>
        <strain evidence="2">cv. St1</strain>
    </source>
</reference>
<protein>
    <submittedName>
        <fullName evidence="1">Exo_endo_phos domain-containing protein</fullName>
    </submittedName>
</protein>
<dbReference type="PANTHER" id="PTHR33710">
    <property type="entry name" value="BNAC02G09200D PROTEIN"/>
    <property type="match status" value="1"/>
</dbReference>
<organism evidence="1 2">
    <name type="scientific">Cephalotus follicularis</name>
    <name type="common">Albany pitcher plant</name>
    <dbReference type="NCBI Taxonomy" id="3775"/>
    <lineage>
        <taxon>Eukaryota</taxon>
        <taxon>Viridiplantae</taxon>
        <taxon>Streptophyta</taxon>
        <taxon>Embryophyta</taxon>
        <taxon>Tracheophyta</taxon>
        <taxon>Spermatophyta</taxon>
        <taxon>Magnoliopsida</taxon>
        <taxon>eudicotyledons</taxon>
        <taxon>Gunneridae</taxon>
        <taxon>Pentapetalae</taxon>
        <taxon>rosids</taxon>
        <taxon>fabids</taxon>
        <taxon>Oxalidales</taxon>
        <taxon>Cephalotaceae</taxon>
        <taxon>Cephalotus</taxon>
    </lineage>
</organism>
<accession>A0A1Q3CEW1</accession>
<evidence type="ECO:0000313" key="2">
    <source>
        <dbReference type="Proteomes" id="UP000187406"/>
    </source>
</evidence>
<gene>
    <name evidence="1" type="ORF">CFOL_v3_22210</name>
</gene>
<proteinExistence type="predicted"/>
<evidence type="ECO:0000313" key="1">
    <source>
        <dbReference type="EMBL" id="GAV78745.1"/>
    </source>
</evidence>
<dbReference type="InParanoid" id="A0A1Q3CEW1"/>
<dbReference type="SUPFAM" id="SSF56219">
    <property type="entry name" value="DNase I-like"/>
    <property type="match status" value="1"/>
</dbReference>
<name>A0A1Q3CEW1_CEPFO</name>
<dbReference type="AlphaFoldDB" id="A0A1Q3CEW1"/>
<keyword evidence="2" id="KW-1185">Reference proteome</keyword>